<evidence type="ECO:0000313" key="11">
    <source>
        <dbReference type="EMBL" id="GAK49830.1"/>
    </source>
</evidence>
<reference evidence="11" key="1">
    <citation type="journal article" date="2015" name="PeerJ">
        <title>First genomic representation of candidate bacterial phylum KSB3 points to enhanced environmental sensing as a trigger of wastewater bulking.</title>
        <authorList>
            <person name="Sekiguchi Y."/>
            <person name="Ohashi A."/>
            <person name="Parks D.H."/>
            <person name="Yamauchi T."/>
            <person name="Tyson G.W."/>
            <person name="Hugenholtz P."/>
        </authorList>
    </citation>
    <scope>NUCLEOTIDE SEQUENCE [LARGE SCALE GENOMIC DNA]</scope>
</reference>
<dbReference type="InterPro" id="IPR046884">
    <property type="entry name" value="MnmA-like_central"/>
</dbReference>
<evidence type="ECO:0000256" key="4">
    <source>
        <dbReference type="ARBA" id="ARBA00022694"/>
    </source>
</evidence>
<keyword evidence="5" id="KW-0547">Nucleotide-binding</keyword>
<keyword evidence="7" id="KW-0694">RNA-binding</keyword>
<dbReference type="PANTHER" id="PTHR11933">
    <property type="entry name" value="TRNA 5-METHYLAMINOMETHYL-2-THIOURIDYLATE -METHYLTRANSFERASE"/>
    <property type="match status" value="1"/>
</dbReference>
<evidence type="ECO:0000256" key="2">
    <source>
        <dbReference type="ARBA" id="ARBA00022555"/>
    </source>
</evidence>
<dbReference type="Proteomes" id="UP000030700">
    <property type="component" value="Unassembled WGS sequence"/>
</dbReference>
<evidence type="ECO:0000256" key="1">
    <source>
        <dbReference type="ARBA" id="ARBA00011949"/>
    </source>
</evidence>
<dbReference type="GO" id="GO:0002143">
    <property type="term" value="P:tRNA wobble position uridine thiolation"/>
    <property type="evidence" value="ECO:0007669"/>
    <property type="project" value="TreeGrafter"/>
</dbReference>
<dbReference type="NCBIfam" id="TIGR00420">
    <property type="entry name" value="trmU"/>
    <property type="match status" value="1"/>
</dbReference>
<keyword evidence="12" id="KW-1185">Reference proteome</keyword>
<dbReference type="GO" id="GO:0103016">
    <property type="term" value="F:tRNA-uridine 2-sulfurtransferase activity"/>
    <property type="evidence" value="ECO:0007669"/>
    <property type="project" value="UniProtKB-EC"/>
</dbReference>
<evidence type="ECO:0000256" key="8">
    <source>
        <dbReference type="ARBA" id="ARBA00023157"/>
    </source>
</evidence>
<keyword evidence="2" id="KW-0820">tRNA-binding</keyword>
<keyword evidence="8" id="KW-1015">Disulfide bond</keyword>
<dbReference type="InterPro" id="IPR014729">
    <property type="entry name" value="Rossmann-like_a/b/a_fold"/>
</dbReference>
<dbReference type="PANTHER" id="PTHR11933:SF5">
    <property type="entry name" value="MITOCHONDRIAL TRNA-SPECIFIC 2-THIOURIDYLASE 1"/>
    <property type="match status" value="1"/>
</dbReference>
<accession>A0A0S6VX83</accession>
<organism evidence="11">
    <name type="scientific">Candidatus Moduliflexus flocculans</name>
    <dbReference type="NCBI Taxonomy" id="1499966"/>
    <lineage>
        <taxon>Bacteria</taxon>
        <taxon>Candidatus Moduliflexota</taxon>
        <taxon>Candidatus Moduliflexia</taxon>
        <taxon>Candidatus Moduliflexales</taxon>
        <taxon>Candidatus Moduliflexaceae</taxon>
    </lineage>
</organism>
<sequence length="271" mass="30077">MKIAVGMSGGVDSSVAAWLLKEAGHDVFGVSMALWDRSSVLTAAPQRHACYGPDEAQELDTARHVCEQLDMPFYVFDCAKQYQEIMLAYFQEEYQAGRTPNPCVRCNQLVKFGLLPLMIELANMPFDAFATGHYARVTQDAATGRFLLRKGKDGKKDQSYFLYRLSQQQLARSRFPLAQYRKEDVRAIARRAGLGAVADIAESQDFYSGDYRDLLCLPECPGNIVDTNGHVIGMHQGVWHYTIGQRKGLGIAAAEPLYAIGLDVNANTVII</sequence>
<evidence type="ECO:0000256" key="3">
    <source>
        <dbReference type="ARBA" id="ARBA00022679"/>
    </source>
</evidence>
<proteinExistence type="predicted"/>
<evidence type="ECO:0000256" key="9">
    <source>
        <dbReference type="ARBA" id="ARBA00051542"/>
    </source>
</evidence>
<evidence type="ECO:0000256" key="7">
    <source>
        <dbReference type="ARBA" id="ARBA00022884"/>
    </source>
</evidence>
<dbReference type="NCBIfam" id="NF001138">
    <property type="entry name" value="PRK00143.1"/>
    <property type="match status" value="1"/>
</dbReference>
<evidence type="ECO:0000256" key="6">
    <source>
        <dbReference type="ARBA" id="ARBA00022840"/>
    </source>
</evidence>
<dbReference type="Gene3D" id="2.30.30.280">
    <property type="entry name" value="Adenine nucleotide alpha hydrolases-like domains"/>
    <property type="match status" value="1"/>
</dbReference>
<dbReference type="FunFam" id="2.30.30.280:FF:000001">
    <property type="entry name" value="tRNA-specific 2-thiouridylase MnmA"/>
    <property type="match status" value="1"/>
</dbReference>
<feature type="domain" description="tRNA-specific 2-thiouridylase MnmA-like central" evidence="10">
    <location>
        <begin position="217"/>
        <end position="271"/>
    </location>
</feature>
<keyword evidence="3" id="KW-0808">Transferase</keyword>
<dbReference type="GO" id="GO:0005524">
    <property type="term" value="F:ATP binding"/>
    <property type="evidence" value="ECO:0007669"/>
    <property type="project" value="UniProtKB-KW"/>
</dbReference>
<evidence type="ECO:0000259" key="10">
    <source>
        <dbReference type="Pfam" id="PF20259"/>
    </source>
</evidence>
<comment type="catalytic activity">
    <reaction evidence="9">
        <text>S-sulfanyl-L-cysteinyl-[protein] + uridine(34) in tRNA + AH2 + ATP = 2-thiouridine(34) in tRNA + L-cysteinyl-[protein] + A + AMP + diphosphate + H(+)</text>
        <dbReference type="Rhea" id="RHEA:47032"/>
        <dbReference type="Rhea" id="RHEA-COMP:10131"/>
        <dbReference type="Rhea" id="RHEA-COMP:11726"/>
        <dbReference type="Rhea" id="RHEA-COMP:11727"/>
        <dbReference type="Rhea" id="RHEA-COMP:11728"/>
        <dbReference type="ChEBI" id="CHEBI:13193"/>
        <dbReference type="ChEBI" id="CHEBI:15378"/>
        <dbReference type="ChEBI" id="CHEBI:17499"/>
        <dbReference type="ChEBI" id="CHEBI:29950"/>
        <dbReference type="ChEBI" id="CHEBI:30616"/>
        <dbReference type="ChEBI" id="CHEBI:33019"/>
        <dbReference type="ChEBI" id="CHEBI:61963"/>
        <dbReference type="ChEBI" id="CHEBI:65315"/>
        <dbReference type="ChEBI" id="CHEBI:87170"/>
        <dbReference type="ChEBI" id="CHEBI:456215"/>
        <dbReference type="EC" id="2.8.1.13"/>
    </reaction>
</comment>
<gene>
    <name evidence="11" type="ORF">U14_01054</name>
</gene>
<dbReference type="InterPro" id="IPR004506">
    <property type="entry name" value="MnmA-like"/>
</dbReference>
<dbReference type="GO" id="GO:0000049">
    <property type="term" value="F:tRNA binding"/>
    <property type="evidence" value="ECO:0007669"/>
    <property type="project" value="UniProtKB-KW"/>
</dbReference>
<name>A0A0S6VX83_9BACT</name>
<dbReference type="EMBL" id="DF820455">
    <property type="protein sequence ID" value="GAK49830.1"/>
    <property type="molecule type" value="Genomic_DNA"/>
</dbReference>
<dbReference type="InterPro" id="IPR023382">
    <property type="entry name" value="MnmA-like_central_sf"/>
</dbReference>
<dbReference type="STRING" id="1499966.U14_01054"/>
<dbReference type="AlphaFoldDB" id="A0A0S6VX83"/>
<dbReference type="CDD" id="cd01998">
    <property type="entry name" value="MnmA_TRMU-like"/>
    <property type="match status" value="1"/>
</dbReference>
<dbReference type="HOGENOM" id="CLU_035188_0_2_0"/>
<dbReference type="EC" id="2.8.1.13" evidence="1"/>
<dbReference type="Gene3D" id="3.40.50.620">
    <property type="entry name" value="HUPs"/>
    <property type="match status" value="1"/>
</dbReference>
<dbReference type="SUPFAM" id="SSF52402">
    <property type="entry name" value="Adenine nucleotide alpha hydrolases-like"/>
    <property type="match status" value="1"/>
</dbReference>
<dbReference type="Pfam" id="PF03054">
    <property type="entry name" value="tRNA_Me_trans"/>
    <property type="match status" value="1"/>
</dbReference>
<keyword evidence="4" id="KW-0819">tRNA processing</keyword>
<protein>
    <recommendedName>
        <fullName evidence="1">tRNA-uridine 2-sulfurtransferase</fullName>
        <ecNumber evidence="1">2.8.1.13</ecNumber>
    </recommendedName>
</protein>
<evidence type="ECO:0000256" key="5">
    <source>
        <dbReference type="ARBA" id="ARBA00022741"/>
    </source>
</evidence>
<dbReference type="Pfam" id="PF20259">
    <property type="entry name" value="tRNA_Me_trans_M"/>
    <property type="match status" value="1"/>
</dbReference>
<evidence type="ECO:0000313" key="12">
    <source>
        <dbReference type="Proteomes" id="UP000030700"/>
    </source>
</evidence>
<keyword evidence="6" id="KW-0067">ATP-binding</keyword>